<dbReference type="PANTHER" id="PTHR12461:SF99">
    <property type="entry name" value="BIFUNCTIONAL PEPTIDASE AND (3S)-LYSYL HYDROXYLASE JMJD7"/>
    <property type="match status" value="1"/>
</dbReference>
<evidence type="ECO:0000313" key="2">
    <source>
        <dbReference type="EMBL" id="TCD66984.1"/>
    </source>
</evidence>
<protein>
    <recommendedName>
        <fullName evidence="1">JmjC domain-containing protein</fullName>
    </recommendedName>
</protein>
<dbReference type="STRING" id="92696.A0A4R0RVY9"/>
<evidence type="ECO:0000313" key="3">
    <source>
        <dbReference type="Proteomes" id="UP000292702"/>
    </source>
</evidence>
<keyword evidence="3" id="KW-1185">Reference proteome</keyword>
<dbReference type="InterPro" id="IPR014710">
    <property type="entry name" value="RmlC-like_jellyroll"/>
</dbReference>
<dbReference type="EMBL" id="RWJN01000114">
    <property type="protein sequence ID" value="TCD66984.1"/>
    <property type="molecule type" value="Genomic_DNA"/>
</dbReference>
<reference evidence="2 3" key="1">
    <citation type="submission" date="2018-11" db="EMBL/GenBank/DDBJ databases">
        <title>Genome assembly of Steccherinum ochraceum LE-BIN_3174, the white-rot fungus of the Steccherinaceae family (The Residual Polyporoid clade, Polyporales, Basidiomycota).</title>
        <authorList>
            <person name="Fedorova T.V."/>
            <person name="Glazunova O.A."/>
            <person name="Landesman E.O."/>
            <person name="Moiseenko K.V."/>
            <person name="Psurtseva N.V."/>
            <person name="Savinova O.S."/>
            <person name="Shakhova N.V."/>
            <person name="Tyazhelova T.V."/>
            <person name="Vasina D.V."/>
        </authorList>
    </citation>
    <scope>NUCLEOTIDE SEQUENCE [LARGE SCALE GENOMIC DNA]</scope>
    <source>
        <strain evidence="2 3">LE-BIN_3174</strain>
    </source>
</reference>
<dbReference type="InterPro" id="IPR041667">
    <property type="entry name" value="Cupin_8"/>
</dbReference>
<dbReference type="PROSITE" id="PS51184">
    <property type="entry name" value="JMJC"/>
    <property type="match status" value="1"/>
</dbReference>
<dbReference type="InterPro" id="IPR003347">
    <property type="entry name" value="JmjC_dom"/>
</dbReference>
<proteinExistence type="predicted"/>
<dbReference type="OrthoDB" id="424465at2759"/>
<dbReference type="Proteomes" id="UP000292702">
    <property type="component" value="Unassembled WGS sequence"/>
</dbReference>
<sequence length="288" mass="31956">MSQALAQWTNDYLITRSADNLISVALTPNGRADAVTEGSDGRVYFTEPHTEKMTMSAFLSKFVPGSRNAKDSEVCYLQSQNGNVYSSDATQPSEFKGLQADIPDDLHWCSEALESAPDAVNLWIGDQRSITSIHSDPYENIYTVIRGSKTFTLFPPTEGWCMAVHEQPYVERTYPHAQYQRNSPHSPLKLVPSSDTTPAIRWSSVMDPTSPGSLDSEAHPIEITVSAGESLYLPAGWWHYVRQSGVTIAVNYWYDLENRGSSWVWLNLLRGSAEPPTAGSMGERQGSE</sequence>
<accession>A0A4R0RVY9</accession>
<name>A0A4R0RVY9_9APHY</name>
<dbReference type="Gene3D" id="2.60.120.10">
    <property type="entry name" value="Jelly Rolls"/>
    <property type="match status" value="1"/>
</dbReference>
<gene>
    <name evidence="2" type="ORF">EIP91_000664</name>
</gene>
<evidence type="ECO:0000259" key="1">
    <source>
        <dbReference type="PROSITE" id="PS51184"/>
    </source>
</evidence>
<dbReference type="SUPFAM" id="SSF51197">
    <property type="entry name" value="Clavaminate synthase-like"/>
    <property type="match status" value="1"/>
</dbReference>
<comment type="caution">
    <text evidence="2">The sequence shown here is derived from an EMBL/GenBank/DDBJ whole genome shotgun (WGS) entry which is preliminary data.</text>
</comment>
<dbReference type="PANTHER" id="PTHR12461">
    <property type="entry name" value="HYPOXIA-INDUCIBLE FACTOR 1 ALPHA INHIBITOR-RELATED"/>
    <property type="match status" value="1"/>
</dbReference>
<dbReference type="SMART" id="SM00558">
    <property type="entry name" value="JmjC"/>
    <property type="match status" value="1"/>
</dbReference>
<organism evidence="2 3">
    <name type="scientific">Steccherinum ochraceum</name>
    <dbReference type="NCBI Taxonomy" id="92696"/>
    <lineage>
        <taxon>Eukaryota</taxon>
        <taxon>Fungi</taxon>
        <taxon>Dikarya</taxon>
        <taxon>Basidiomycota</taxon>
        <taxon>Agaricomycotina</taxon>
        <taxon>Agaricomycetes</taxon>
        <taxon>Polyporales</taxon>
        <taxon>Steccherinaceae</taxon>
        <taxon>Steccherinum</taxon>
    </lineage>
</organism>
<dbReference type="Pfam" id="PF13621">
    <property type="entry name" value="Cupin_8"/>
    <property type="match status" value="1"/>
</dbReference>
<dbReference type="AlphaFoldDB" id="A0A4R0RVY9"/>
<feature type="domain" description="JmjC" evidence="1">
    <location>
        <begin position="80"/>
        <end position="269"/>
    </location>
</feature>